<dbReference type="PROSITE" id="PS51257">
    <property type="entry name" value="PROKAR_LIPOPROTEIN"/>
    <property type="match status" value="1"/>
</dbReference>
<dbReference type="Gene3D" id="3.30.870.10">
    <property type="entry name" value="Endonuclease Chain A"/>
    <property type="match status" value="1"/>
</dbReference>
<dbReference type="Proteomes" id="UP000460318">
    <property type="component" value="Unassembled WGS sequence"/>
</dbReference>
<dbReference type="PANTHER" id="PTHR43856:SF1">
    <property type="entry name" value="MITOCHONDRIAL CARDIOLIPIN HYDROLASE"/>
    <property type="match status" value="1"/>
</dbReference>
<dbReference type="GO" id="GO:0004630">
    <property type="term" value="F:phospholipase D activity"/>
    <property type="evidence" value="ECO:0007669"/>
    <property type="project" value="UniProtKB-EC"/>
</dbReference>
<dbReference type="GO" id="GO:0016891">
    <property type="term" value="F:RNA endonuclease activity producing 5'-phosphomonoesters, hydrolytic mechanism"/>
    <property type="evidence" value="ECO:0007669"/>
    <property type="project" value="TreeGrafter"/>
</dbReference>
<keyword evidence="10" id="KW-1185">Reference proteome</keyword>
<feature type="region of interest" description="Disordered" evidence="7">
    <location>
        <begin position="27"/>
        <end position="67"/>
    </location>
</feature>
<comment type="catalytic activity">
    <reaction evidence="1">
        <text>a 1,2-diacyl-sn-glycero-3-phosphocholine + H2O = a 1,2-diacyl-sn-glycero-3-phosphate + choline + H(+)</text>
        <dbReference type="Rhea" id="RHEA:14445"/>
        <dbReference type="ChEBI" id="CHEBI:15354"/>
        <dbReference type="ChEBI" id="CHEBI:15377"/>
        <dbReference type="ChEBI" id="CHEBI:15378"/>
        <dbReference type="ChEBI" id="CHEBI:57643"/>
        <dbReference type="ChEBI" id="CHEBI:58608"/>
        <dbReference type="EC" id="3.1.4.4"/>
    </reaction>
</comment>
<dbReference type="InterPro" id="IPR051406">
    <property type="entry name" value="PLD_domain"/>
</dbReference>
<dbReference type="SUPFAM" id="SSF56024">
    <property type="entry name" value="Phospholipase D/nuclease"/>
    <property type="match status" value="1"/>
</dbReference>
<accession>A0A7X3IH75</accession>
<keyword evidence="4" id="KW-0378">Hydrolase</keyword>
<dbReference type="Pfam" id="PF13091">
    <property type="entry name" value="PLDc_2"/>
    <property type="match status" value="1"/>
</dbReference>
<evidence type="ECO:0000256" key="1">
    <source>
        <dbReference type="ARBA" id="ARBA00000798"/>
    </source>
</evidence>
<sequence>MSIMKQIFSIALLSMVVTGCTADKQEIKPANPSSNDQTSAVQEPSNSSTQHASAAASDVQAKFTQEGDHPEQAVIQLMNDTKSTLDIAIYSLDYKPIIDAIVDAAGRGVSVRLITDQEHAAEKSKQKDAIQRMMTAGIPVKVNSHSGKMHLKMLVADGSSVEAGSFNYLKSSVEENDDVALIIHDAAVGRQFENAFNNMWNDKERFSDYSK</sequence>
<comment type="similarity">
    <text evidence="2">Belongs to the phospholipase D family.</text>
</comment>
<dbReference type="EC" id="3.1.4.4" evidence="3"/>
<evidence type="ECO:0000256" key="2">
    <source>
        <dbReference type="ARBA" id="ARBA00008664"/>
    </source>
</evidence>
<feature type="compositionally biased region" description="Polar residues" evidence="7">
    <location>
        <begin position="31"/>
        <end position="52"/>
    </location>
</feature>
<keyword evidence="5" id="KW-0442">Lipid degradation</keyword>
<evidence type="ECO:0000256" key="5">
    <source>
        <dbReference type="ARBA" id="ARBA00022963"/>
    </source>
</evidence>
<dbReference type="PROSITE" id="PS50035">
    <property type="entry name" value="PLD"/>
    <property type="match status" value="1"/>
</dbReference>
<dbReference type="GO" id="GO:0006793">
    <property type="term" value="P:phosphorus metabolic process"/>
    <property type="evidence" value="ECO:0007669"/>
    <property type="project" value="UniProtKB-ARBA"/>
</dbReference>
<proteinExistence type="inferred from homology"/>
<name>A0A7X3IH75_9BACL</name>
<feature type="domain" description="PLD phosphodiesterase" evidence="8">
    <location>
        <begin position="145"/>
        <end position="172"/>
    </location>
</feature>
<evidence type="ECO:0000256" key="6">
    <source>
        <dbReference type="ARBA" id="ARBA00023098"/>
    </source>
</evidence>
<protein>
    <recommendedName>
        <fullName evidence="3">phospholipase D</fullName>
        <ecNumber evidence="3">3.1.4.4</ecNumber>
    </recommendedName>
</protein>
<dbReference type="AlphaFoldDB" id="A0A7X3IH75"/>
<evidence type="ECO:0000256" key="7">
    <source>
        <dbReference type="SAM" id="MobiDB-lite"/>
    </source>
</evidence>
<dbReference type="InterPro" id="IPR001736">
    <property type="entry name" value="PLipase_D/transphosphatidylase"/>
</dbReference>
<evidence type="ECO:0000313" key="9">
    <source>
        <dbReference type="EMBL" id="MWV43869.1"/>
    </source>
</evidence>
<evidence type="ECO:0000313" key="10">
    <source>
        <dbReference type="Proteomes" id="UP000460318"/>
    </source>
</evidence>
<reference evidence="9 10" key="1">
    <citation type="submission" date="2019-12" db="EMBL/GenBank/DDBJ databases">
        <title>Paenibacillus sp. nov., an endophytic bacterium isolated from the stem of Dendrobium.</title>
        <authorList>
            <person name="Zhao R."/>
        </authorList>
    </citation>
    <scope>NUCLEOTIDE SEQUENCE [LARGE SCALE GENOMIC DNA]</scope>
    <source>
        <strain evidence="9 10">HJL G12</strain>
    </source>
</reference>
<dbReference type="PANTHER" id="PTHR43856">
    <property type="entry name" value="CARDIOLIPIN HYDROLASE"/>
    <property type="match status" value="1"/>
</dbReference>
<dbReference type="GO" id="GO:0016042">
    <property type="term" value="P:lipid catabolic process"/>
    <property type="evidence" value="ECO:0007669"/>
    <property type="project" value="UniProtKB-KW"/>
</dbReference>
<comment type="caution">
    <text evidence="9">The sequence shown here is derived from an EMBL/GenBank/DDBJ whole genome shotgun (WGS) entry which is preliminary data.</text>
</comment>
<evidence type="ECO:0000259" key="8">
    <source>
        <dbReference type="PROSITE" id="PS50035"/>
    </source>
</evidence>
<dbReference type="InterPro" id="IPR025202">
    <property type="entry name" value="PLD-like_dom"/>
</dbReference>
<organism evidence="9 10">
    <name type="scientific">Paenibacillus dendrobii</name>
    <dbReference type="NCBI Taxonomy" id="2691084"/>
    <lineage>
        <taxon>Bacteria</taxon>
        <taxon>Bacillati</taxon>
        <taxon>Bacillota</taxon>
        <taxon>Bacilli</taxon>
        <taxon>Bacillales</taxon>
        <taxon>Paenibacillaceae</taxon>
        <taxon>Paenibacillus</taxon>
    </lineage>
</organism>
<evidence type="ECO:0000256" key="3">
    <source>
        <dbReference type="ARBA" id="ARBA00012027"/>
    </source>
</evidence>
<keyword evidence="6" id="KW-0443">Lipid metabolism</keyword>
<evidence type="ECO:0000256" key="4">
    <source>
        <dbReference type="ARBA" id="ARBA00022801"/>
    </source>
</evidence>
<dbReference type="EMBL" id="WUBI01000001">
    <property type="protein sequence ID" value="MWV43869.1"/>
    <property type="molecule type" value="Genomic_DNA"/>
</dbReference>
<gene>
    <name evidence="9" type="ORF">GRF59_09500</name>
</gene>